<proteinExistence type="inferred from homology"/>
<dbReference type="GO" id="GO:0007264">
    <property type="term" value="P:small GTPase-mediated signal transduction"/>
    <property type="evidence" value="ECO:0007669"/>
    <property type="project" value="InterPro"/>
</dbReference>
<comment type="similarity">
    <text evidence="1">Belongs to the DOCK family.</text>
</comment>
<dbReference type="InterPro" id="IPR046773">
    <property type="entry name" value="DOCKER_Lobe_C"/>
</dbReference>
<dbReference type="PROSITE" id="PS51651">
    <property type="entry name" value="DOCKER"/>
    <property type="match status" value="1"/>
</dbReference>
<organism evidence="3 5">
    <name type="scientific">Didymodactylos carnosus</name>
    <dbReference type="NCBI Taxonomy" id="1234261"/>
    <lineage>
        <taxon>Eukaryota</taxon>
        <taxon>Metazoa</taxon>
        <taxon>Spiralia</taxon>
        <taxon>Gnathifera</taxon>
        <taxon>Rotifera</taxon>
        <taxon>Eurotatoria</taxon>
        <taxon>Bdelloidea</taxon>
        <taxon>Philodinida</taxon>
        <taxon>Philodinidae</taxon>
        <taxon>Didymodactylos</taxon>
    </lineage>
</organism>
<evidence type="ECO:0000313" key="4">
    <source>
        <dbReference type="EMBL" id="CAF4266385.1"/>
    </source>
</evidence>
<dbReference type="Pfam" id="PF20421">
    <property type="entry name" value="DHR-2_Lobe_C"/>
    <property type="match status" value="1"/>
</dbReference>
<dbReference type="Pfam" id="PF20422">
    <property type="entry name" value="DHR-2_Lobe_B"/>
    <property type="match status" value="1"/>
</dbReference>
<dbReference type="InterPro" id="IPR027357">
    <property type="entry name" value="DOCKER_dom"/>
</dbReference>
<dbReference type="GO" id="GO:0005085">
    <property type="term" value="F:guanyl-nucleotide exchange factor activity"/>
    <property type="evidence" value="ECO:0007669"/>
    <property type="project" value="InterPro"/>
</dbReference>
<dbReference type="Proteomes" id="UP000682733">
    <property type="component" value="Unassembled WGS sequence"/>
</dbReference>
<comment type="caution">
    <text evidence="3">The sequence shown here is derived from an EMBL/GenBank/DDBJ whole genome shotgun (WGS) entry which is preliminary data.</text>
</comment>
<reference evidence="3" key="1">
    <citation type="submission" date="2021-02" db="EMBL/GenBank/DDBJ databases">
        <authorList>
            <person name="Nowell W R."/>
        </authorList>
    </citation>
    <scope>NUCLEOTIDE SEQUENCE</scope>
</reference>
<dbReference type="InterPro" id="IPR043162">
    <property type="entry name" value="DOCK_C_lobe_C"/>
</dbReference>
<dbReference type="PANTHER" id="PTHR23317:SF26">
    <property type="entry name" value="ZIZIMIN, ISOFORM K"/>
    <property type="match status" value="1"/>
</dbReference>
<dbReference type="Proteomes" id="UP000677228">
    <property type="component" value="Unassembled WGS sequence"/>
</dbReference>
<dbReference type="InterPro" id="IPR046770">
    <property type="entry name" value="DOCKER_Lobe_B"/>
</dbReference>
<dbReference type="InterPro" id="IPR026791">
    <property type="entry name" value="DOCK"/>
</dbReference>
<dbReference type="Gene3D" id="1.20.58.740">
    <property type="match status" value="1"/>
</dbReference>
<evidence type="ECO:0000313" key="5">
    <source>
        <dbReference type="Proteomes" id="UP000677228"/>
    </source>
</evidence>
<feature type="domain" description="DOCKER" evidence="2">
    <location>
        <begin position="1"/>
        <end position="196"/>
    </location>
</feature>
<evidence type="ECO:0000256" key="1">
    <source>
        <dbReference type="PROSITE-ProRule" id="PRU00984"/>
    </source>
</evidence>
<protein>
    <recommendedName>
        <fullName evidence="2">DOCKER domain-containing protein</fullName>
    </recommendedName>
</protein>
<sequence>DSIEIKDRVNEFERSNNIRRFYYDTPVTLDGTKGHTQQIEQQCKIRTILTTSHSFPYVKKRIEIIDQIELHLSPLETALDEIRTKNSEIRAILNEEPIRIVMIQLLLAGSVQPQVNVGVMAYAQAFLDETKVKYYNQKLINQLKNELSDFLCLCNDLIIVHERECTADQRTYHQTLVEAKMNLNDLLKPFLDNVDNLDQMLLSSKLTLFNSESDYTTA</sequence>
<dbReference type="EMBL" id="CAJNOK010031676">
    <property type="protein sequence ID" value="CAF1475009.1"/>
    <property type="molecule type" value="Genomic_DNA"/>
</dbReference>
<evidence type="ECO:0000313" key="3">
    <source>
        <dbReference type="EMBL" id="CAF1475009.1"/>
    </source>
</evidence>
<gene>
    <name evidence="3" type="ORF">OVA965_LOCUS35816</name>
    <name evidence="4" type="ORF">TMI583_LOCUS36800</name>
</gene>
<accession>A0A8S2FHZ5</accession>
<name>A0A8S2FHZ5_9BILA</name>
<dbReference type="AlphaFoldDB" id="A0A8S2FHZ5"/>
<dbReference type="EMBL" id="CAJOBA010053587">
    <property type="protein sequence ID" value="CAF4266385.1"/>
    <property type="molecule type" value="Genomic_DNA"/>
</dbReference>
<evidence type="ECO:0000259" key="2">
    <source>
        <dbReference type="PROSITE" id="PS51651"/>
    </source>
</evidence>
<dbReference type="PANTHER" id="PTHR23317">
    <property type="entry name" value="DEDICATOR OF CYTOKINESIS DOCK"/>
    <property type="match status" value="1"/>
</dbReference>
<feature type="non-terminal residue" evidence="3">
    <location>
        <position position="1"/>
    </location>
</feature>